<evidence type="ECO:0000259" key="10">
    <source>
        <dbReference type="PROSITE" id="PS51123"/>
    </source>
</evidence>
<dbReference type="InterPro" id="IPR006665">
    <property type="entry name" value="OmpA-like"/>
</dbReference>
<dbReference type="Pfam" id="PF00691">
    <property type="entry name" value="OmpA"/>
    <property type="match status" value="1"/>
</dbReference>
<keyword evidence="3" id="KW-1003">Cell membrane</keyword>
<gene>
    <name evidence="11" type="ORF">SAMN05428998_12785</name>
</gene>
<dbReference type="InterPro" id="IPR036737">
    <property type="entry name" value="OmpA-like_sf"/>
</dbReference>
<dbReference type="GO" id="GO:0005886">
    <property type="term" value="C:plasma membrane"/>
    <property type="evidence" value="ECO:0007669"/>
    <property type="project" value="UniProtKB-SubCell"/>
</dbReference>
<dbReference type="EMBL" id="FWZX01000027">
    <property type="protein sequence ID" value="SMF68049.1"/>
    <property type="molecule type" value="Genomic_DNA"/>
</dbReference>
<reference evidence="11 12" key="1">
    <citation type="submission" date="2017-04" db="EMBL/GenBank/DDBJ databases">
        <authorList>
            <person name="Afonso C.L."/>
            <person name="Miller P.J."/>
            <person name="Scott M.A."/>
            <person name="Spackman E."/>
            <person name="Goraichik I."/>
            <person name="Dimitrov K.M."/>
            <person name="Suarez D.L."/>
            <person name="Swayne D.E."/>
        </authorList>
    </citation>
    <scope>NUCLEOTIDE SEQUENCE [LARGE SCALE GENOMIC DNA]</scope>
    <source>
        <strain evidence="11 12">USBA 355</strain>
    </source>
</reference>
<dbReference type="InterPro" id="IPR025713">
    <property type="entry name" value="MotB-like_N_dom"/>
</dbReference>
<dbReference type="Proteomes" id="UP000192917">
    <property type="component" value="Unassembled WGS sequence"/>
</dbReference>
<feature type="region of interest" description="Disordered" evidence="8">
    <location>
        <begin position="1"/>
        <end position="28"/>
    </location>
</feature>
<feature type="transmembrane region" description="Helical" evidence="9">
    <location>
        <begin position="48"/>
        <end position="69"/>
    </location>
</feature>
<dbReference type="PANTHER" id="PTHR30329">
    <property type="entry name" value="STATOR ELEMENT OF FLAGELLAR MOTOR COMPLEX"/>
    <property type="match status" value="1"/>
</dbReference>
<protein>
    <submittedName>
        <fullName evidence="11">Chemotaxis protein MotB</fullName>
    </submittedName>
</protein>
<keyword evidence="6 7" id="KW-0472">Membrane</keyword>
<evidence type="ECO:0000256" key="3">
    <source>
        <dbReference type="ARBA" id="ARBA00022475"/>
    </source>
</evidence>
<evidence type="ECO:0000256" key="4">
    <source>
        <dbReference type="ARBA" id="ARBA00022692"/>
    </source>
</evidence>
<feature type="compositionally biased region" description="Low complexity" evidence="8">
    <location>
        <begin position="238"/>
        <end position="254"/>
    </location>
</feature>
<evidence type="ECO:0000256" key="8">
    <source>
        <dbReference type="SAM" id="MobiDB-lite"/>
    </source>
</evidence>
<dbReference type="Gene3D" id="3.30.1330.60">
    <property type="entry name" value="OmpA-like domain"/>
    <property type="match status" value="1"/>
</dbReference>
<keyword evidence="5 9" id="KW-1133">Transmembrane helix</keyword>
<feature type="compositionally biased region" description="Gly residues" evidence="8">
    <location>
        <begin position="255"/>
        <end position="266"/>
    </location>
</feature>
<dbReference type="InterPro" id="IPR050330">
    <property type="entry name" value="Bact_OuterMem_StrucFunc"/>
</dbReference>
<comment type="similarity">
    <text evidence="2">Belongs to the MotB family.</text>
</comment>
<evidence type="ECO:0000256" key="9">
    <source>
        <dbReference type="SAM" id="Phobius"/>
    </source>
</evidence>
<evidence type="ECO:0000256" key="2">
    <source>
        <dbReference type="ARBA" id="ARBA00008914"/>
    </source>
</evidence>
<evidence type="ECO:0000256" key="7">
    <source>
        <dbReference type="PROSITE-ProRule" id="PRU00473"/>
    </source>
</evidence>
<name>A0A1Y6CQE6_9PROT</name>
<proteinExistence type="inferred from homology"/>
<evidence type="ECO:0000313" key="12">
    <source>
        <dbReference type="Proteomes" id="UP000192917"/>
    </source>
</evidence>
<sequence>MTREFERPRRHRTADPAAAPETPGQLPLPERRFRLLPFVSLSEGEGQAWMVTFTDLIALMLTFFVMLFAMMKVDDHQWQGLTASLARQLDGVQGPTRAIPRYERDSEATPLAPATDIDYLAALIGARLDARGDATAYRVERGVDSLIIRLPLRLAFAPGDSQPRAAAEASLAALAGTLRNLDNRVELAGYAGSDDPSAPHASSWELSLLRAVAVAAILRKAGYDAPIAVRGYGAAPAPAGATGSKATASKATGDGPTGDGPTGDGAAGDESAGGRVDLIIHADSGTAR</sequence>
<evidence type="ECO:0000256" key="5">
    <source>
        <dbReference type="ARBA" id="ARBA00022989"/>
    </source>
</evidence>
<evidence type="ECO:0000256" key="1">
    <source>
        <dbReference type="ARBA" id="ARBA00004162"/>
    </source>
</evidence>
<organism evidence="11 12">
    <name type="scientific">Tistlia consotensis USBA 355</name>
    <dbReference type="NCBI Taxonomy" id="560819"/>
    <lineage>
        <taxon>Bacteria</taxon>
        <taxon>Pseudomonadati</taxon>
        <taxon>Pseudomonadota</taxon>
        <taxon>Alphaproteobacteria</taxon>
        <taxon>Rhodospirillales</taxon>
        <taxon>Rhodovibrionaceae</taxon>
        <taxon>Tistlia</taxon>
    </lineage>
</organism>
<keyword evidence="12" id="KW-1185">Reference proteome</keyword>
<keyword evidence="4 9" id="KW-0812">Transmembrane</keyword>
<evidence type="ECO:0000313" key="11">
    <source>
        <dbReference type="EMBL" id="SMF68049.1"/>
    </source>
</evidence>
<feature type="domain" description="OmpA-like" evidence="10">
    <location>
        <begin position="143"/>
        <end position="284"/>
    </location>
</feature>
<dbReference type="STRING" id="560819.SAMN05428998_12785"/>
<feature type="region of interest" description="Disordered" evidence="8">
    <location>
        <begin position="238"/>
        <end position="288"/>
    </location>
</feature>
<dbReference type="RefSeq" id="WP_085125428.1">
    <property type="nucleotide sequence ID" value="NZ_FWZX01000027.1"/>
</dbReference>
<comment type="subcellular location">
    <subcellularLocation>
        <location evidence="1">Cell membrane</location>
        <topology evidence="1">Single-pass membrane protein</topology>
    </subcellularLocation>
</comment>
<dbReference type="SUPFAM" id="SSF103088">
    <property type="entry name" value="OmpA-like"/>
    <property type="match status" value="1"/>
</dbReference>
<dbReference type="AlphaFoldDB" id="A0A1Y6CQE6"/>
<dbReference type="PROSITE" id="PS51123">
    <property type="entry name" value="OMPA_2"/>
    <property type="match status" value="1"/>
</dbReference>
<dbReference type="Pfam" id="PF13677">
    <property type="entry name" value="MotB_plug"/>
    <property type="match status" value="1"/>
</dbReference>
<evidence type="ECO:0000256" key="6">
    <source>
        <dbReference type="ARBA" id="ARBA00023136"/>
    </source>
</evidence>
<dbReference type="PANTHER" id="PTHR30329:SF21">
    <property type="entry name" value="LIPOPROTEIN YIAD-RELATED"/>
    <property type="match status" value="1"/>
</dbReference>
<accession>A0A1Y6CQE6</accession>